<dbReference type="Pfam" id="PF12833">
    <property type="entry name" value="HTH_18"/>
    <property type="match status" value="1"/>
</dbReference>
<dbReference type="SUPFAM" id="SSF46689">
    <property type="entry name" value="Homeodomain-like"/>
    <property type="match status" value="1"/>
</dbReference>
<name>A0ABW0F4E8_9HYPH</name>
<evidence type="ECO:0000313" key="5">
    <source>
        <dbReference type="EMBL" id="MFC5293356.1"/>
    </source>
</evidence>
<dbReference type="InterPro" id="IPR018060">
    <property type="entry name" value="HTH_AraC"/>
</dbReference>
<keyword evidence="1" id="KW-0805">Transcription regulation</keyword>
<evidence type="ECO:0000256" key="3">
    <source>
        <dbReference type="ARBA" id="ARBA00023163"/>
    </source>
</evidence>
<reference evidence="6" key="1">
    <citation type="journal article" date="2019" name="Int. J. Syst. Evol. Microbiol.">
        <title>The Global Catalogue of Microorganisms (GCM) 10K type strain sequencing project: providing services to taxonomists for standard genome sequencing and annotation.</title>
        <authorList>
            <consortium name="The Broad Institute Genomics Platform"/>
            <consortium name="The Broad Institute Genome Sequencing Center for Infectious Disease"/>
            <person name="Wu L."/>
            <person name="Ma J."/>
        </authorList>
    </citation>
    <scope>NUCLEOTIDE SEQUENCE [LARGE SCALE GENOMIC DNA]</scope>
    <source>
        <strain evidence="6">CGMCC 1.15643</strain>
    </source>
</reference>
<organism evidence="5 6">
    <name type="scientific">Bosea minatitlanensis</name>
    <dbReference type="NCBI Taxonomy" id="128782"/>
    <lineage>
        <taxon>Bacteria</taxon>
        <taxon>Pseudomonadati</taxon>
        <taxon>Pseudomonadota</taxon>
        <taxon>Alphaproteobacteria</taxon>
        <taxon>Hyphomicrobiales</taxon>
        <taxon>Boseaceae</taxon>
        <taxon>Bosea</taxon>
    </lineage>
</organism>
<sequence length="332" mass="35877">MAVATRPGCEAAPEARNFAPFWLVSAEVGRDEASALSRRILGHATAREAETPDLPLPFDARCVLTTRPDIGLRSCFGPALHWVWPPRRNEGDLSYILIRPAEGRVVIRQGGGRIALRAREAAALALDQAAEFVLAQPGRIDVIELDAALLPLLAGEAAGLMRVIPRSNPGLQALAHYGALLLRGLLPLNSAELQALARAHVHDLVGAALSDREPAVAAVPADRRAGRLAAIKADIEARLERRDLGVEMIATLHGVSARVVQKLFETDGRTFSDYVLERRLDRAWHRLVTTEGVAPAISAVAYEVGFGDLSYFNRCFRKRFNCSPSEAKAAGA</sequence>
<dbReference type="PRINTS" id="PR00032">
    <property type="entry name" value="HTHARAC"/>
</dbReference>
<evidence type="ECO:0000259" key="4">
    <source>
        <dbReference type="PROSITE" id="PS01124"/>
    </source>
</evidence>
<feature type="domain" description="HTH araC/xylS-type" evidence="4">
    <location>
        <begin position="229"/>
        <end position="330"/>
    </location>
</feature>
<keyword evidence="6" id="KW-1185">Reference proteome</keyword>
<dbReference type="InterPro" id="IPR009057">
    <property type="entry name" value="Homeodomain-like_sf"/>
</dbReference>
<proteinExistence type="predicted"/>
<dbReference type="PANTHER" id="PTHR46796">
    <property type="entry name" value="HTH-TYPE TRANSCRIPTIONAL ACTIVATOR RHAS-RELATED"/>
    <property type="match status" value="1"/>
</dbReference>
<dbReference type="Proteomes" id="UP001595976">
    <property type="component" value="Unassembled WGS sequence"/>
</dbReference>
<comment type="caution">
    <text evidence="5">The sequence shown here is derived from an EMBL/GenBank/DDBJ whole genome shotgun (WGS) entry which is preliminary data.</text>
</comment>
<dbReference type="EMBL" id="JBHSLI010000003">
    <property type="protein sequence ID" value="MFC5293356.1"/>
    <property type="molecule type" value="Genomic_DNA"/>
</dbReference>
<dbReference type="Gene3D" id="1.10.10.60">
    <property type="entry name" value="Homeodomain-like"/>
    <property type="match status" value="1"/>
</dbReference>
<dbReference type="RefSeq" id="WP_260349486.1">
    <property type="nucleotide sequence ID" value="NZ_JAOAOS010000017.1"/>
</dbReference>
<protein>
    <submittedName>
        <fullName evidence="5">Helix-turn-helix transcriptional regulator</fullName>
    </submittedName>
</protein>
<accession>A0ABW0F4E8</accession>
<gene>
    <name evidence="5" type="ORF">ACFPK2_10190</name>
</gene>
<dbReference type="InterPro" id="IPR050204">
    <property type="entry name" value="AraC_XylS_family_regulators"/>
</dbReference>
<evidence type="ECO:0000256" key="2">
    <source>
        <dbReference type="ARBA" id="ARBA00023125"/>
    </source>
</evidence>
<dbReference type="PROSITE" id="PS01124">
    <property type="entry name" value="HTH_ARAC_FAMILY_2"/>
    <property type="match status" value="1"/>
</dbReference>
<evidence type="ECO:0000256" key="1">
    <source>
        <dbReference type="ARBA" id="ARBA00023015"/>
    </source>
</evidence>
<dbReference type="SMART" id="SM00342">
    <property type="entry name" value="HTH_ARAC"/>
    <property type="match status" value="1"/>
</dbReference>
<keyword evidence="3" id="KW-0804">Transcription</keyword>
<dbReference type="InterPro" id="IPR020449">
    <property type="entry name" value="Tscrpt_reg_AraC-type_HTH"/>
</dbReference>
<evidence type="ECO:0000313" key="6">
    <source>
        <dbReference type="Proteomes" id="UP001595976"/>
    </source>
</evidence>
<dbReference type="PANTHER" id="PTHR46796:SF6">
    <property type="entry name" value="ARAC SUBFAMILY"/>
    <property type="match status" value="1"/>
</dbReference>
<keyword evidence="2" id="KW-0238">DNA-binding</keyword>